<comment type="caution">
    <text evidence="8">The sequence shown here is derived from an EMBL/GenBank/DDBJ whole genome shotgun (WGS) entry which is preliminary data.</text>
</comment>
<evidence type="ECO:0000313" key="9">
    <source>
        <dbReference type="Proteomes" id="UP001632038"/>
    </source>
</evidence>
<feature type="domain" description="PLD phosphodiesterase" evidence="7">
    <location>
        <begin position="228"/>
        <end position="255"/>
    </location>
</feature>
<reference evidence="9" key="1">
    <citation type="journal article" date="2024" name="IScience">
        <title>Strigolactones Initiate the Formation of Haustorium-like Structures in Castilleja.</title>
        <authorList>
            <person name="Buerger M."/>
            <person name="Peterson D."/>
            <person name="Chory J."/>
        </authorList>
    </citation>
    <scope>NUCLEOTIDE SEQUENCE [LARGE SCALE GENOMIC DNA]</scope>
</reference>
<dbReference type="GO" id="GO:0004630">
    <property type="term" value="F:phospholipase D activity"/>
    <property type="evidence" value="ECO:0007669"/>
    <property type="project" value="UniProtKB-EC"/>
</dbReference>
<dbReference type="PANTHER" id="PTHR18896:SF60">
    <property type="entry name" value="PHOSPHOLIPASE D"/>
    <property type="match status" value="1"/>
</dbReference>
<evidence type="ECO:0000256" key="5">
    <source>
        <dbReference type="ARBA" id="ARBA00022963"/>
    </source>
</evidence>
<dbReference type="SMART" id="SM00155">
    <property type="entry name" value="PLDc"/>
    <property type="match status" value="2"/>
</dbReference>
<dbReference type="PROSITE" id="PS50035">
    <property type="entry name" value="PLD"/>
    <property type="match status" value="1"/>
</dbReference>
<dbReference type="SUPFAM" id="SSF56024">
    <property type="entry name" value="Phospholipase D/nuclease"/>
    <property type="match status" value="1"/>
</dbReference>
<dbReference type="PANTHER" id="PTHR18896">
    <property type="entry name" value="PHOSPHOLIPASE D"/>
    <property type="match status" value="1"/>
</dbReference>
<dbReference type="AlphaFoldDB" id="A0ABD3CZ62"/>
<dbReference type="InterPro" id="IPR001736">
    <property type="entry name" value="PLipase_D/transphosphatidylase"/>
</dbReference>
<evidence type="ECO:0000256" key="1">
    <source>
        <dbReference type="ARBA" id="ARBA00000798"/>
    </source>
</evidence>
<organism evidence="8 9">
    <name type="scientific">Castilleja foliolosa</name>
    <dbReference type="NCBI Taxonomy" id="1961234"/>
    <lineage>
        <taxon>Eukaryota</taxon>
        <taxon>Viridiplantae</taxon>
        <taxon>Streptophyta</taxon>
        <taxon>Embryophyta</taxon>
        <taxon>Tracheophyta</taxon>
        <taxon>Spermatophyta</taxon>
        <taxon>Magnoliopsida</taxon>
        <taxon>eudicotyledons</taxon>
        <taxon>Gunneridae</taxon>
        <taxon>Pentapetalae</taxon>
        <taxon>asterids</taxon>
        <taxon>lamiids</taxon>
        <taxon>Lamiales</taxon>
        <taxon>Orobanchaceae</taxon>
        <taxon>Pedicularideae</taxon>
        <taxon>Castillejinae</taxon>
        <taxon>Castilleja</taxon>
    </lineage>
</organism>
<keyword evidence="6" id="KW-0443">Lipid metabolism</keyword>
<dbReference type="GO" id="GO:0016042">
    <property type="term" value="P:lipid catabolic process"/>
    <property type="evidence" value="ECO:0007669"/>
    <property type="project" value="UniProtKB-KW"/>
</dbReference>
<dbReference type="Proteomes" id="UP001632038">
    <property type="component" value="Unassembled WGS sequence"/>
</dbReference>
<protein>
    <recommendedName>
        <fullName evidence="2">phospholipase D</fullName>
        <ecNumber evidence="2">3.1.4.4</ecNumber>
    </recommendedName>
</protein>
<evidence type="ECO:0000256" key="6">
    <source>
        <dbReference type="ARBA" id="ARBA00023098"/>
    </source>
</evidence>
<dbReference type="InterPro" id="IPR015679">
    <property type="entry name" value="PLipase_D_fam"/>
</dbReference>
<dbReference type="Gene3D" id="3.30.870.10">
    <property type="entry name" value="Endonuclease Chain A"/>
    <property type="match status" value="1"/>
</dbReference>
<proteinExistence type="predicted"/>
<evidence type="ECO:0000256" key="4">
    <source>
        <dbReference type="ARBA" id="ARBA00022801"/>
    </source>
</evidence>
<sequence>MKTHDEETQKYFKHSNVATRLARSMMGTIRSGQSFRNGESNIIATFVAKSMMGPHLAHCAVYSHHQKCLIVDTIDHGNNQKITAFLGGLDLTTGCYDTPEHRLYRDMDTVFEGDYTNPSLKNNPEIDTSIQKAYVQAIRSAQHFIYIEKQYFIGSSFAWPSNDDTALTMKMMYKIVAKEMKSTGLNNAHPTDYLNFHCLGNREDCHQTSSYIDLQFIPDSPVDKYRRFMVYVHSKGKIVDDTYIILCSANINERSMAGPRDTKIAMGGLPASLHVA</sequence>
<keyword evidence="3" id="KW-0677">Repeat</keyword>
<dbReference type="EMBL" id="JAVIJP010000028">
    <property type="protein sequence ID" value="KAL3634369.1"/>
    <property type="molecule type" value="Genomic_DNA"/>
</dbReference>
<comment type="catalytic activity">
    <reaction evidence="1">
        <text>a 1,2-diacyl-sn-glycero-3-phosphocholine + H2O = a 1,2-diacyl-sn-glycero-3-phosphate + choline + H(+)</text>
        <dbReference type="Rhea" id="RHEA:14445"/>
        <dbReference type="ChEBI" id="CHEBI:15354"/>
        <dbReference type="ChEBI" id="CHEBI:15377"/>
        <dbReference type="ChEBI" id="CHEBI:15378"/>
        <dbReference type="ChEBI" id="CHEBI:57643"/>
        <dbReference type="ChEBI" id="CHEBI:58608"/>
        <dbReference type="EC" id="3.1.4.4"/>
    </reaction>
</comment>
<evidence type="ECO:0000313" key="8">
    <source>
        <dbReference type="EMBL" id="KAL3634369.1"/>
    </source>
</evidence>
<evidence type="ECO:0000256" key="3">
    <source>
        <dbReference type="ARBA" id="ARBA00022737"/>
    </source>
</evidence>
<keyword evidence="9" id="KW-1185">Reference proteome</keyword>
<evidence type="ECO:0000256" key="2">
    <source>
        <dbReference type="ARBA" id="ARBA00012027"/>
    </source>
</evidence>
<dbReference type="EC" id="3.1.4.4" evidence="2"/>
<accession>A0ABD3CZ62</accession>
<keyword evidence="5" id="KW-0442">Lipid degradation</keyword>
<name>A0ABD3CZ62_9LAMI</name>
<evidence type="ECO:0000259" key="7">
    <source>
        <dbReference type="PROSITE" id="PS50035"/>
    </source>
</evidence>
<keyword evidence="4" id="KW-0378">Hydrolase</keyword>
<gene>
    <name evidence="8" type="ORF">CASFOL_021423</name>
</gene>